<evidence type="ECO:0000313" key="2">
    <source>
        <dbReference type="Proteomes" id="UP000070133"/>
    </source>
</evidence>
<keyword evidence="2" id="KW-1185">Reference proteome</keyword>
<accession>A0A139H566</accession>
<dbReference type="EMBL" id="LFZN01000138">
    <property type="protein sequence ID" value="KXS97613.1"/>
    <property type="molecule type" value="Genomic_DNA"/>
</dbReference>
<proteinExistence type="predicted"/>
<reference evidence="1 2" key="1">
    <citation type="submission" date="2015-07" db="EMBL/GenBank/DDBJ databases">
        <title>Comparative genomics of the Sigatoka disease complex on banana suggests a link between parallel evolutionary changes in Pseudocercospora fijiensis and Pseudocercospora eumusae and increased virulence on the banana host.</title>
        <authorList>
            <person name="Chang T.-C."/>
            <person name="Salvucci A."/>
            <person name="Crous P.W."/>
            <person name="Stergiopoulos I."/>
        </authorList>
    </citation>
    <scope>NUCLEOTIDE SEQUENCE [LARGE SCALE GENOMIC DNA]</scope>
    <source>
        <strain evidence="1 2">CBS 114824</strain>
    </source>
</reference>
<protein>
    <submittedName>
        <fullName evidence="1">Uncharacterized protein</fullName>
    </submittedName>
</protein>
<evidence type="ECO:0000313" key="1">
    <source>
        <dbReference type="EMBL" id="KXS97613.1"/>
    </source>
</evidence>
<comment type="caution">
    <text evidence="1">The sequence shown here is derived from an EMBL/GenBank/DDBJ whole genome shotgun (WGS) entry which is preliminary data.</text>
</comment>
<sequence length="116" mass="13087">MSTVTLPTQYLLTIPQHLDIRPFAASVDRTQHIADYFGPLGQEAQDAYWRQKRESIRTHTQGVKQADLLAQIEDQKDDMTPPRSPLALVVPINVHAAYEHYFLCPPYAATLVANLS</sequence>
<name>A0A139H566_9PEZI</name>
<organism evidence="1 2">
    <name type="scientific">Pseudocercospora eumusae</name>
    <dbReference type="NCBI Taxonomy" id="321146"/>
    <lineage>
        <taxon>Eukaryota</taxon>
        <taxon>Fungi</taxon>
        <taxon>Dikarya</taxon>
        <taxon>Ascomycota</taxon>
        <taxon>Pezizomycotina</taxon>
        <taxon>Dothideomycetes</taxon>
        <taxon>Dothideomycetidae</taxon>
        <taxon>Mycosphaerellales</taxon>
        <taxon>Mycosphaerellaceae</taxon>
        <taxon>Pseudocercospora</taxon>
    </lineage>
</organism>
<dbReference type="OrthoDB" id="10455515at2759"/>
<gene>
    <name evidence="1" type="ORF">AC578_5752</name>
</gene>
<dbReference type="Proteomes" id="UP000070133">
    <property type="component" value="Unassembled WGS sequence"/>
</dbReference>
<dbReference type="AlphaFoldDB" id="A0A139H566"/>